<evidence type="ECO:0000256" key="1">
    <source>
        <dbReference type="ARBA" id="ARBA00022723"/>
    </source>
</evidence>
<proteinExistence type="predicted"/>
<dbReference type="EMBL" id="MGAG01000037">
    <property type="protein sequence ID" value="OGK39792.1"/>
    <property type="molecule type" value="Genomic_DNA"/>
</dbReference>
<dbReference type="Pfam" id="PF01556">
    <property type="entry name" value="DnaJ_C"/>
    <property type="match status" value="1"/>
</dbReference>
<keyword evidence="2" id="KW-0677">Repeat</keyword>
<comment type="caution">
    <text evidence="7">The sequence shown here is derived from an EMBL/GenBank/DDBJ whole genome shotgun (WGS) entry which is preliminary data.</text>
</comment>
<dbReference type="InterPro" id="IPR001623">
    <property type="entry name" value="DnaJ_domain"/>
</dbReference>
<dbReference type="SUPFAM" id="SSF46565">
    <property type="entry name" value="Chaperone J-domain"/>
    <property type="match status" value="1"/>
</dbReference>
<dbReference type="InterPro" id="IPR036869">
    <property type="entry name" value="J_dom_sf"/>
</dbReference>
<evidence type="ECO:0000256" key="5">
    <source>
        <dbReference type="ARBA" id="ARBA00023186"/>
    </source>
</evidence>
<keyword evidence="1" id="KW-0479">Metal-binding</keyword>
<dbReference type="GO" id="GO:0051082">
    <property type="term" value="F:unfolded protein binding"/>
    <property type="evidence" value="ECO:0007669"/>
    <property type="project" value="InterPro"/>
</dbReference>
<dbReference type="GO" id="GO:0042026">
    <property type="term" value="P:protein refolding"/>
    <property type="evidence" value="ECO:0007669"/>
    <property type="project" value="TreeGrafter"/>
</dbReference>
<dbReference type="InterPro" id="IPR018253">
    <property type="entry name" value="DnaJ_domain_CS"/>
</dbReference>
<feature type="domain" description="J" evidence="6">
    <location>
        <begin position="3"/>
        <end position="67"/>
    </location>
</feature>
<dbReference type="AlphaFoldDB" id="A0A1F7I918"/>
<evidence type="ECO:0000256" key="2">
    <source>
        <dbReference type="ARBA" id="ARBA00022737"/>
    </source>
</evidence>
<evidence type="ECO:0000256" key="3">
    <source>
        <dbReference type="ARBA" id="ARBA00022771"/>
    </source>
</evidence>
<dbReference type="FunFam" id="2.60.260.20:FF:000005">
    <property type="entry name" value="Chaperone protein dnaJ 1, mitochondrial"/>
    <property type="match status" value="1"/>
</dbReference>
<keyword evidence="3" id="KW-0863">Zinc-finger</keyword>
<dbReference type="SUPFAM" id="SSF49493">
    <property type="entry name" value="HSP40/DnaJ peptide-binding domain"/>
    <property type="match status" value="2"/>
</dbReference>
<dbReference type="PANTHER" id="PTHR43096:SF52">
    <property type="entry name" value="DNAJ HOMOLOG 1, MITOCHONDRIAL-RELATED"/>
    <property type="match status" value="1"/>
</dbReference>
<dbReference type="STRING" id="1802056.A2954_05205"/>
<evidence type="ECO:0000313" key="8">
    <source>
        <dbReference type="Proteomes" id="UP000177698"/>
    </source>
</evidence>
<dbReference type="CDD" id="cd10747">
    <property type="entry name" value="DnaJ_C"/>
    <property type="match status" value="1"/>
</dbReference>
<evidence type="ECO:0000313" key="7">
    <source>
        <dbReference type="EMBL" id="OGK39792.1"/>
    </source>
</evidence>
<dbReference type="SMART" id="SM00271">
    <property type="entry name" value="DnaJ"/>
    <property type="match status" value="1"/>
</dbReference>
<protein>
    <recommendedName>
        <fullName evidence="6">J domain-containing protein</fullName>
    </recommendedName>
</protein>
<dbReference type="GO" id="GO:0005737">
    <property type="term" value="C:cytoplasm"/>
    <property type="evidence" value="ECO:0007669"/>
    <property type="project" value="TreeGrafter"/>
</dbReference>
<evidence type="ECO:0000259" key="6">
    <source>
        <dbReference type="PROSITE" id="PS50076"/>
    </source>
</evidence>
<dbReference type="Pfam" id="PF00226">
    <property type="entry name" value="DnaJ"/>
    <property type="match status" value="1"/>
</dbReference>
<dbReference type="Proteomes" id="UP000177698">
    <property type="component" value="Unassembled WGS sequence"/>
</dbReference>
<dbReference type="PROSITE" id="PS00636">
    <property type="entry name" value="DNAJ_1"/>
    <property type="match status" value="1"/>
</dbReference>
<reference evidence="7 8" key="1">
    <citation type="journal article" date="2016" name="Nat. Commun.">
        <title>Thousands of microbial genomes shed light on interconnected biogeochemical processes in an aquifer system.</title>
        <authorList>
            <person name="Anantharaman K."/>
            <person name="Brown C.T."/>
            <person name="Hug L.A."/>
            <person name="Sharon I."/>
            <person name="Castelle C.J."/>
            <person name="Probst A.J."/>
            <person name="Thomas B.C."/>
            <person name="Singh A."/>
            <person name="Wilkins M.J."/>
            <person name="Karaoz U."/>
            <person name="Brodie E.L."/>
            <person name="Williams K.H."/>
            <person name="Hubbard S.S."/>
            <person name="Banfield J.F."/>
        </authorList>
    </citation>
    <scope>NUCLEOTIDE SEQUENCE [LARGE SCALE GENOMIC DNA]</scope>
</reference>
<accession>A0A1F7I918</accession>
<evidence type="ECO:0000256" key="4">
    <source>
        <dbReference type="ARBA" id="ARBA00022833"/>
    </source>
</evidence>
<dbReference type="GO" id="GO:0008270">
    <property type="term" value="F:zinc ion binding"/>
    <property type="evidence" value="ECO:0007669"/>
    <property type="project" value="UniProtKB-KW"/>
</dbReference>
<dbReference type="Gene3D" id="2.60.260.20">
    <property type="entry name" value="Urease metallochaperone UreE, N-terminal domain"/>
    <property type="match status" value="2"/>
</dbReference>
<dbReference type="PANTHER" id="PTHR43096">
    <property type="entry name" value="DNAJ HOMOLOG 1, MITOCHONDRIAL-RELATED"/>
    <property type="match status" value="1"/>
</dbReference>
<dbReference type="InterPro" id="IPR002939">
    <property type="entry name" value="DnaJ_C"/>
</dbReference>
<dbReference type="PRINTS" id="PR00625">
    <property type="entry name" value="JDOMAIN"/>
</dbReference>
<name>A0A1F7I918_9BACT</name>
<dbReference type="PROSITE" id="PS50076">
    <property type="entry name" value="DNAJ_2"/>
    <property type="match status" value="1"/>
</dbReference>
<dbReference type="CDD" id="cd06257">
    <property type="entry name" value="DnaJ"/>
    <property type="match status" value="1"/>
</dbReference>
<dbReference type="InterPro" id="IPR008971">
    <property type="entry name" value="HSP40/DnaJ_pept-bd"/>
</dbReference>
<gene>
    <name evidence="7" type="ORF">A2954_05205</name>
</gene>
<sequence length="285" mass="32080">MADYYELLGVSKNASDAEIKAAYRKQALKWHPDRNKSPDANAKFKEINKAFEVLADPKKKEMYDQYGEEAFSRSGYGGGGGQTYQQGPFTYTYSSSGGNPFEGMDFGGFSDPFEIFEQFFGFQSPFQRGGRRARREVYELDLTFDEAVHGVEKTTVIKGDRKVIKIPAGVDSGNRIRFSDFDVQVSVRPHAYFKRDGQDIYLEKEISYPLAVLGGAVNVVTINDSVNLKVRPGTKSGTTLRLRGQGIPYPNSSRRGDQYVVYRIKVPERVSSKAKKLLEELKEEI</sequence>
<organism evidence="7 8">
    <name type="scientific">Candidatus Roizmanbacteria bacterium RIFCSPLOWO2_01_FULL_37_12</name>
    <dbReference type="NCBI Taxonomy" id="1802056"/>
    <lineage>
        <taxon>Bacteria</taxon>
        <taxon>Candidatus Roizmaniibacteriota</taxon>
    </lineage>
</organism>
<keyword evidence="4" id="KW-0862">Zinc</keyword>
<keyword evidence="5" id="KW-0143">Chaperone</keyword>
<dbReference type="Gene3D" id="1.10.287.110">
    <property type="entry name" value="DnaJ domain"/>
    <property type="match status" value="1"/>
</dbReference>